<name>A0ABW8DL13_9PSED</name>
<feature type="transmembrane region" description="Helical" evidence="6">
    <location>
        <begin position="232"/>
        <end position="256"/>
    </location>
</feature>
<feature type="transmembrane region" description="Helical" evidence="6">
    <location>
        <begin position="24"/>
        <end position="47"/>
    </location>
</feature>
<dbReference type="InterPro" id="IPR037185">
    <property type="entry name" value="EmrE-like"/>
</dbReference>
<feature type="transmembrane region" description="Helical" evidence="6">
    <location>
        <begin position="204"/>
        <end position="226"/>
    </location>
</feature>
<dbReference type="PANTHER" id="PTHR32322:SF2">
    <property type="entry name" value="EAMA DOMAIN-CONTAINING PROTEIN"/>
    <property type="match status" value="1"/>
</dbReference>
<keyword evidence="4 6" id="KW-1133">Transmembrane helix</keyword>
<dbReference type="PANTHER" id="PTHR32322">
    <property type="entry name" value="INNER MEMBRANE TRANSPORTER"/>
    <property type="match status" value="1"/>
</dbReference>
<dbReference type="InterPro" id="IPR000620">
    <property type="entry name" value="EamA_dom"/>
</dbReference>
<dbReference type="Pfam" id="PF00892">
    <property type="entry name" value="EamA"/>
    <property type="match status" value="2"/>
</dbReference>
<feature type="transmembrane region" description="Helical" evidence="6">
    <location>
        <begin position="263"/>
        <end position="284"/>
    </location>
</feature>
<feature type="transmembrane region" description="Helical" evidence="6">
    <location>
        <begin position="113"/>
        <end position="133"/>
    </location>
</feature>
<feature type="transmembrane region" description="Helical" evidence="6">
    <location>
        <begin position="140"/>
        <end position="162"/>
    </location>
</feature>
<comment type="similarity">
    <text evidence="2">Belongs to the EamA transporter family.</text>
</comment>
<evidence type="ECO:0000313" key="9">
    <source>
        <dbReference type="Proteomes" id="UP001617296"/>
    </source>
</evidence>
<comment type="subcellular location">
    <subcellularLocation>
        <location evidence="1">Membrane</location>
        <topology evidence="1">Multi-pass membrane protein</topology>
    </subcellularLocation>
</comment>
<feature type="transmembrane region" description="Helical" evidence="6">
    <location>
        <begin position="174"/>
        <end position="192"/>
    </location>
</feature>
<evidence type="ECO:0000256" key="2">
    <source>
        <dbReference type="ARBA" id="ARBA00007362"/>
    </source>
</evidence>
<reference evidence="8 9" key="1">
    <citation type="submission" date="2024-10" db="EMBL/GenBank/DDBJ databases">
        <title>The Natural Products Discovery Center: Release of the First 8490 Sequenced Strains for Exploring Actinobacteria Biosynthetic Diversity.</title>
        <authorList>
            <person name="Kalkreuter E."/>
            <person name="Kautsar S.A."/>
            <person name="Yang D."/>
            <person name="Bader C.D."/>
            <person name="Teijaro C.N."/>
            <person name="Fluegel L."/>
            <person name="Davis C.M."/>
            <person name="Simpson J.R."/>
            <person name="Lauterbach L."/>
            <person name="Steele A.D."/>
            <person name="Gui C."/>
            <person name="Meng S."/>
            <person name="Li G."/>
            <person name="Viehrig K."/>
            <person name="Ye F."/>
            <person name="Su P."/>
            <person name="Kiefer A.F."/>
            <person name="Nichols A."/>
            <person name="Cepeda A.J."/>
            <person name="Yan W."/>
            <person name="Fan B."/>
            <person name="Jiang Y."/>
            <person name="Adhikari A."/>
            <person name="Zheng C.-J."/>
            <person name="Schuster L."/>
            <person name="Cowan T.M."/>
            <person name="Smanski M.J."/>
            <person name="Chevrette M.G."/>
            <person name="De Carvalho L.P.S."/>
            <person name="Shen B."/>
        </authorList>
    </citation>
    <scope>NUCLEOTIDE SEQUENCE [LARGE SCALE GENOMIC DNA]</scope>
    <source>
        <strain evidence="8 9">NPDC087689</strain>
    </source>
</reference>
<evidence type="ECO:0000256" key="6">
    <source>
        <dbReference type="SAM" id="Phobius"/>
    </source>
</evidence>
<dbReference type="InterPro" id="IPR050638">
    <property type="entry name" value="AA-Vitamin_Transporters"/>
</dbReference>
<evidence type="ECO:0000256" key="5">
    <source>
        <dbReference type="ARBA" id="ARBA00023136"/>
    </source>
</evidence>
<feature type="transmembrane region" description="Helical" evidence="6">
    <location>
        <begin position="84"/>
        <end position="101"/>
    </location>
</feature>
<evidence type="ECO:0000313" key="8">
    <source>
        <dbReference type="EMBL" id="MFJ2286496.1"/>
    </source>
</evidence>
<evidence type="ECO:0000256" key="4">
    <source>
        <dbReference type="ARBA" id="ARBA00022989"/>
    </source>
</evidence>
<evidence type="ECO:0000259" key="7">
    <source>
        <dbReference type="Pfam" id="PF00892"/>
    </source>
</evidence>
<proteinExistence type="inferred from homology"/>
<dbReference type="Proteomes" id="UP001617296">
    <property type="component" value="Unassembled WGS sequence"/>
</dbReference>
<feature type="transmembrane region" description="Helical" evidence="6">
    <location>
        <begin position="290"/>
        <end position="308"/>
    </location>
</feature>
<sequence length="322" mass="34938">MDGCHVVCVRGVAVIVERRNADRFALQVMIGLCLIWGVQQVMIKWAAPDIAPVMQAAGRSGISALLVGLLICWKGGWDQVGSTWRGGLLAGALFGLEFFFISEGLQLTTAAHMSVFLYTAPIFTALGVHFLLASERLRPLQWLGILLAFIGIAIAFAGGVSWDNLDRRMLLGDAFGVLAGACWGATTVVVRASRLSEAPVTLTLFYQLIVGFVGLLLIALFSGQIGHVNLTAVAVASVLFQGLVVSFFSYLVWFWLLRRYLAANLAVFSFMTPLFGVTFGVLLLGEQLSLNFVIGAVLVLLGITFVSAEQWLRRRLRKALGQ</sequence>
<feature type="transmembrane region" description="Helical" evidence="6">
    <location>
        <begin position="53"/>
        <end position="72"/>
    </location>
</feature>
<protein>
    <submittedName>
        <fullName evidence="8">DMT family transporter</fullName>
    </submittedName>
</protein>
<keyword evidence="9" id="KW-1185">Reference proteome</keyword>
<organism evidence="8 9">
    <name type="scientific">Pseudomonas iridis</name>
    <dbReference type="NCBI Taxonomy" id="2710587"/>
    <lineage>
        <taxon>Bacteria</taxon>
        <taxon>Pseudomonadati</taxon>
        <taxon>Pseudomonadota</taxon>
        <taxon>Gammaproteobacteria</taxon>
        <taxon>Pseudomonadales</taxon>
        <taxon>Pseudomonadaceae</taxon>
        <taxon>Pseudomonas</taxon>
    </lineage>
</organism>
<gene>
    <name evidence="8" type="ORF">ACIOUF_09070</name>
</gene>
<keyword evidence="5 6" id="KW-0472">Membrane</keyword>
<comment type="caution">
    <text evidence="8">The sequence shown here is derived from an EMBL/GenBank/DDBJ whole genome shotgun (WGS) entry which is preliminary data.</text>
</comment>
<evidence type="ECO:0000256" key="3">
    <source>
        <dbReference type="ARBA" id="ARBA00022692"/>
    </source>
</evidence>
<evidence type="ECO:0000256" key="1">
    <source>
        <dbReference type="ARBA" id="ARBA00004141"/>
    </source>
</evidence>
<feature type="domain" description="EamA" evidence="7">
    <location>
        <begin position="171"/>
        <end position="307"/>
    </location>
</feature>
<dbReference type="RefSeq" id="WP_215729181.1">
    <property type="nucleotide sequence ID" value="NZ_JBIUVY010000010.1"/>
</dbReference>
<feature type="domain" description="EamA" evidence="7">
    <location>
        <begin position="26"/>
        <end position="155"/>
    </location>
</feature>
<dbReference type="SUPFAM" id="SSF103481">
    <property type="entry name" value="Multidrug resistance efflux transporter EmrE"/>
    <property type="match status" value="2"/>
</dbReference>
<keyword evidence="3 6" id="KW-0812">Transmembrane</keyword>
<dbReference type="EMBL" id="JBIUVY010000010">
    <property type="protein sequence ID" value="MFJ2286496.1"/>
    <property type="molecule type" value="Genomic_DNA"/>
</dbReference>
<accession>A0ABW8DL13</accession>